<feature type="compositionally biased region" description="Basic and acidic residues" evidence="1">
    <location>
        <begin position="34"/>
        <end position="45"/>
    </location>
</feature>
<evidence type="ECO:0000313" key="2">
    <source>
        <dbReference type="EMBL" id="TFB06415.1"/>
    </source>
</evidence>
<reference evidence="2 3" key="1">
    <citation type="submission" date="2018-01" db="EMBL/GenBank/DDBJ databases">
        <title>Genome characterization of the sugarcane-associated fungus Trichoderma ghanense CCMA-1212 and their application in lignocelulose bioconversion.</title>
        <authorList>
            <person name="Steindorff A.S."/>
            <person name="Mendes T.D."/>
            <person name="Vilela E.S.D."/>
            <person name="Rodrigues D.S."/>
            <person name="Formighieri E.F."/>
            <person name="Melo I.S."/>
            <person name="Favaro L.C.L."/>
        </authorList>
    </citation>
    <scope>NUCLEOTIDE SEQUENCE [LARGE SCALE GENOMIC DNA]</scope>
    <source>
        <strain evidence="2 3">CCMA-1212</strain>
    </source>
</reference>
<evidence type="ECO:0000256" key="1">
    <source>
        <dbReference type="SAM" id="MobiDB-lite"/>
    </source>
</evidence>
<proteinExistence type="predicted"/>
<organism evidence="2 3">
    <name type="scientific">Trichoderma ghanense</name>
    <dbReference type="NCBI Taxonomy" id="65468"/>
    <lineage>
        <taxon>Eukaryota</taxon>
        <taxon>Fungi</taxon>
        <taxon>Dikarya</taxon>
        <taxon>Ascomycota</taxon>
        <taxon>Pezizomycotina</taxon>
        <taxon>Sordariomycetes</taxon>
        <taxon>Hypocreomycetidae</taxon>
        <taxon>Hypocreales</taxon>
        <taxon>Hypocreaceae</taxon>
        <taxon>Trichoderma</taxon>
    </lineage>
</organism>
<feature type="region of interest" description="Disordered" evidence="1">
    <location>
        <begin position="25"/>
        <end position="45"/>
    </location>
</feature>
<dbReference type="RefSeq" id="XP_073562616.1">
    <property type="nucleotide sequence ID" value="XM_073699680.1"/>
</dbReference>
<keyword evidence="3" id="KW-1185">Reference proteome</keyword>
<accession>A0ABY2HGG0</accession>
<dbReference type="EMBL" id="PPTA01000002">
    <property type="protein sequence ID" value="TFB06415.1"/>
    <property type="molecule type" value="Genomic_DNA"/>
</dbReference>
<protein>
    <submittedName>
        <fullName evidence="2">Uncharacterized protein</fullName>
    </submittedName>
</protein>
<evidence type="ECO:0000313" key="3">
    <source>
        <dbReference type="Proteomes" id="UP001642720"/>
    </source>
</evidence>
<name>A0ABY2HGG0_9HYPO</name>
<dbReference type="GeneID" id="300574130"/>
<dbReference type="Proteomes" id="UP001642720">
    <property type="component" value="Unassembled WGS sequence"/>
</dbReference>
<gene>
    <name evidence="2" type="ORF">CCMA1212_002292</name>
</gene>
<sequence>MQVGGKRCYAVFRAPCSVPTKVQGIATAKRSQQRAKDSRAEQSRDRASRVVIVIAMGLTSGTRCLT</sequence>
<comment type="caution">
    <text evidence="2">The sequence shown here is derived from an EMBL/GenBank/DDBJ whole genome shotgun (WGS) entry which is preliminary data.</text>
</comment>